<protein>
    <submittedName>
        <fullName evidence="3">Uncharacterized protein</fullName>
    </submittedName>
</protein>
<feature type="region of interest" description="Disordered" evidence="1">
    <location>
        <begin position="98"/>
        <end position="127"/>
    </location>
</feature>
<accession>A0A0D2K4U1</accession>
<evidence type="ECO:0000313" key="4">
    <source>
        <dbReference type="Proteomes" id="UP000053411"/>
    </source>
</evidence>
<dbReference type="EMBL" id="KN848072">
    <property type="protein sequence ID" value="KIX98189.1"/>
    <property type="molecule type" value="Genomic_DNA"/>
</dbReference>
<sequence>MAVKSRSAVPLFIFLAIALLFLPCAALIFLCLRRRHRRKVDKKSRNEATDAVVENMPNWAAPIELGNIQPPPRAATIRPIRSLQTAKTRRIPTMHRAANETDSPFDNPRTPMLEIAAPKPTKPGRRRSIQVQKIEYLATEQSQNPFEDPVTSPIPPHTARHNLQAALATEQSSVAVGKAGERLATISDAPRVKSQVVKPEHAAAAACYAPEQVPQGWV</sequence>
<keyword evidence="2" id="KW-0472">Membrane</keyword>
<dbReference type="OrthoDB" id="4159131at2759"/>
<dbReference type="VEuPathDB" id="FungiDB:Z520_06269"/>
<evidence type="ECO:0000256" key="2">
    <source>
        <dbReference type="SAM" id="Phobius"/>
    </source>
</evidence>
<organism evidence="3 4">
    <name type="scientific">Fonsecaea multimorphosa CBS 102226</name>
    <dbReference type="NCBI Taxonomy" id="1442371"/>
    <lineage>
        <taxon>Eukaryota</taxon>
        <taxon>Fungi</taxon>
        <taxon>Dikarya</taxon>
        <taxon>Ascomycota</taxon>
        <taxon>Pezizomycotina</taxon>
        <taxon>Eurotiomycetes</taxon>
        <taxon>Chaetothyriomycetidae</taxon>
        <taxon>Chaetothyriales</taxon>
        <taxon>Herpotrichiellaceae</taxon>
        <taxon>Fonsecaea</taxon>
    </lineage>
</organism>
<evidence type="ECO:0000256" key="1">
    <source>
        <dbReference type="SAM" id="MobiDB-lite"/>
    </source>
</evidence>
<keyword evidence="2" id="KW-0812">Transmembrane</keyword>
<feature type="transmembrane region" description="Helical" evidence="2">
    <location>
        <begin position="12"/>
        <end position="32"/>
    </location>
</feature>
<gene>
    <name evidence="3" type="ORF">Z520_06269</name>
</gene>
<proteinExistence type="predicted"/>
<dbReference type="Proteomes" id="UP000053411">
    <property type="component" value="Unassembled WGS sequence"/>
</dbReference>
<dbReference type="AlphaFoldDB" id="A0A0D2K4U1"/>
<keyword evidence="2" id="KW-1133">Transmembrane helix</keyword>
<evidence type="ECO:0000313" key="3">
    <source>
        <dbReference type="EMBL" id="KIX98189.1"/>
    </source>
</evidence>
<dbReference type="GeneID" id="27712015"/>
<keyword evidence="4" id="KW-1185">Reference proteome</keyword>
<name>A0A0D2K4U1_9EURO</name>
<dbReference type="RefSeq" id="XP_016632312.1">
    <property type="nucleotide sequence ID" value="XM_016776770.1"/>
</dbReference>
<reference evidence="3 4" key="1">
    <citation type="submission" date="2015-01" db="EMBL/GenBank/DDBJ databases">
        <title>The Genome Sequence of Fonsecaea multimorphosa CBS 102226.</title>
        <authorList>
            <consortium name="The Broad Institute Genomics Platform"/>
            <person name="Cuomo C."/>
            <person name="de Hoog S."/>
            <person name="Gorbushina A."/>
            <person name="Stielow B."/>
            <person name="Teixiera M."/>
            <person name="Abouelleil A."/>
            <person name="Chapman S.B."/>
            <person name="Priest M."/>
            <person name="Young S.K."/>
            <person name="Wortman J."/>
            <person name="Nusbaum C."/>
            <person name="Birren B."/>
        </authorList>
    </citation>
    <scope>NUCLEOTIDE SEQUENCE [LARGE SCALE GENOMIC DNA]</scope>
    <source>
        <strain evidence="3 4">CBS 102226</strain>
    </source>
</reference>